<dbReference type="PANTHER" id="PTHR37531">
    <property type="entry name" value="HEME EXPORTER PROTEIN D"/>
    <property type="match status" value="1"/>
</dbReference>
<keyword evidence="9 12" id="KW-0201">Cytochrome c-type biogenesis</keyword>
<comment type="similarity">
    <text evidence="3 12">Belongs to the CcmD/CycX/HelD family.</text>
</comment>
<keyword evidence="6 12" id="KW-1003">Cell membrane</keyword>
<evidence type="ECO:0000256" key="5">
    <source>
        <dbReference type="ARBA" id="ARBA00022448"/>
    </source>
</evidence>
<evidence type="ECO:0000256" key="4">
    <source>
        <dbReference type="ARBA" id="ARBA00016461"/>
    </source>
</evidence>
<name>A0A1H6IAT3_MAGFU</name>
<dbReference type="Pfam" id="PF04995">
    <property type="entry name" value="CcmD"/>
    <property type="match status" value="1"/>
</dbReference>
<evidence type="ECO:0000313" key="14">
    <source>
        <dbReference type="Proteomes" id="UP000182983"/>
    </source>
</evidence>
<dbReference type="GO" id="GO:0005886">
    <property type="term" value="C:plasma membrane"/>
    <property type="evidence" value="ECO:0007669"/>
    <property type="project" value="UniProtKB-SubCell"/>
</dbReference>
<dbReference type="EMBL" id="FNWO01000010">
    <property type="protein sequence ID" value="SEH44876.1"/>
    <property type="molecule type" value="Genomic_DNA"/>
</dbReference>
<evidence type="ECO:0000313" key="13">
    <source>
        <dbReference type="EMBL" id="SEH44876.1"/>
    </source>
</evidence>
<evidence type="ECO:0000256" key="11">
    <source>
        <dbReference type="ARBA" id="ARBA00023136"/>
    </source>
</evidence>
<evidence type="ECO:0000256" key="12">
    <source>
        <dbReference type="RuleBase" id="RU363101"/>
    </source>
</evidence>
<keyword evidence="8 12" id="KW-0812">Transmembrane</keyword>
<dbReference type="AlphaFoldDB" id="A0A1H6IAT3"/>
<evidence type="ECO:0000256" key="3">
    <source>
        <dbReference type="ARBA" id="ARBA00008741"/>
    </source>
</evidence>
<comment type="function">
    <text evidence="1 12">Required for the export of heme to the periplasm for the biogenesis of c-type cytochromes.</text>
</comment>
<proteinExistence type="inferred from homology"/>
<dbReference type="InterPro" id="IPR007078">
    <property type="entry name" value="Haem_export_protD_CcmD"/>
</dbReference>
<dbReference type="GO" id="GO:1903607">
    <property type="term" value="P:cytochrome c biosynthetic process"/>
    <property type="evidence" value="ECO:0007669"/>
    <property type="project" value="TreeGrafter"/>
</dbReference>
<dbReference type="NCBIfam" id="TIGR03141">
    <property type="entry name" value="cytochro_ccmD"/>
    <property type="match status" value="1"/>
</dbReference>
<keyword evidence="5 12" id="KW-0813">Transport</keyword>
<organism evidence="13 14">
    <name type="scientific">Magnetospirillum fulvum</name>
    <name type="common">Rhodospirillum fulvum</name>
    <dbReference type="NCBI Taxonomy" id="1082"/>
    <lineage>
        <taxon>Bacteria</taxon>
        <taxon>Pseudomonadati</taxon>
        <taxon>Pseudomonadota</taxon>
        <taxon>Alphaproteobacteria</taxon>
        <taxon>Rhodospirillales</taxon>
        <taxon>Rhodospirillaceae</taxon>
        <taxon>Magnetospirillum</taxon>
    </lineage>
</organism>
<dbReference type="GO" id="GO:0017004">
    <property type="term" value="P:cytochrome complex assembly"/>
    <property type="evidence" value="ECO:0007669"/>
    <property type="project" value="UniProtKB-KW"/>
</dbReference>
<dbReference type="GO" id="GO:0015886">
    <property type="term" value="P:heme transport"/>
    <property type="evidence" value="ECO:0007669"/>
    <property type="project" value="InterPro"/>
</dbReference>
<gene>
    <name evidence="13" type="ORF">SAMN04244559_02372</name>
</gene>
<protein>
    <recommendedName>
        <fullName evidence="4 12">Heme exporter protein D</fullName>
    </recommendedName>
</protein>
<evidence type="ECO:0000256" key="9">
    <source>
        <dbReference type="ARBA" id="ARBA00022748"/>
    </source>
</evidence>
<evidence type="ECO:0000256" key="2">
    <source>
        <dbReference type="ARBA" id="ARBA00004377"/>
    </source>
</evidence>
<reference evidence="14" key="1">
    <citation type="submission" date="2016-10" db="EMBL/GenBank/DDBJ databases">
        <authorList>
            <person name="Varghese N."/>
            <person name="Submissions S."/>
        </authorList>
    </citation>
    <scope>NUCLEOTIDE SEQUENCE [LARGE SCALE GENOMIC DNA]</scope>
    <source>
        <strain evidence="14">DSM 13234</strain>
    </source>
</reference>
<evidence type="ECO:0000256" key="1">
    <source>
        <dbReference type="ARBA" id="ARBA00002442"/>
    </source>
</evidence>
<dbReference type="InterPro" id="IPR052075">
    <property type="entry name" value="Heme_exporter_D"/>
</dbReference>
<evidence type="ECO:0000256" key="8">
    <source>
        <dbReference type="ARBA" id="ARBA00022692"/>
    </source>
</evidence>
<evidence type="ECO:0000256" key="6">
    <source>
        <dbReference type="ARBA" id="ARBA00022475"/>
    </source>
</evidence>
<comment type="subcellular location">
    <subcellularLocation>
        <location evidence="2 12">Cell inner membrane</location>
        <topology evidence="2 12">Single-pass membrane protein</topology>
    </subcellularLocation>
</comment>
<keyword evidence="11 12" id="KW-0472">Membrane</keyword>
<keyword evidence="14" id="KW-1185">Reference proteome</keyword>
<accession>A0A1H6IAT3</accession>
<keyword evidence="7 12" id="KW-0997">Cell inner membrane</keyword>
<feature type="transmembrane region" description="Helical" evidence="12">
    <location>
        <begin position="16"/>
        <end position="36"/>
    </location>
</feature>
<evidence type="ECO:0000256" key="7">
    <source>
        <dbReference type="ARBA" id="ARBA00022519"/>
    </source>
</evidence>
<dbReference type="RefSeq" id="WP_074768829.1">
    <property type="nucleotide sequence ID" value="NZ_FNWO01000010.1"/>
</dbReference>
<evidence type="ECO:0000256" key="10">
    <source>
        <dbReference type="ARBA" id="ARBA00022989"/>
    </source>
</evidence>
<keyword evidence="10 12" id="KW-1133">Transmembrane helix</keyword>
<sequence length="65" mass="6960">MESLHALFAMGGYAGYVWPAYGISVVVLTAVLAISLRQVRRREAELEQLQGARRGRRNGAAGAGS</sequence>
<dbReference type="Proteomes" id="UP000182983">
    <property type="component" value="Unassembled WGS sequence"/>
</dbReference>
<dbReference type="PANTHER" id="PTHR37531:SF1">
    <property type="entry name" value="HEME EXPORTER PROTEIN D"/>
    <property type="match status" value="1"/>
</dbReference>